<evidence type="ECO:0000256" key="1">
    <source>
        <dbReference type="SAM" id="Phobius"/>
    </source>
</evidence>
<feature type="transmembrane region" description="Helical" evidence="1">
    <location>
        <begin position="554"/>
        <end position="571"/>
    </location>
</feature>
<feature type="transmembrane region" description="Helical" evidence="1">
    <location>
        <begin position="288"/>
        <end position="318"/>
    </location>
</feature>
<dbReference type="EMBL" id="JACHCA010000005">
    <property type="protein sequence ID" value="MBB6127965.1"/>
    <property type="molecule type" value="Genomic_DNA"/>
</dbReference>
<keyword evidence="1" id="KW-0812">Transmembrane</keyword>
<dbReference type="PANTHER" id="PTHR16214:SF3">
    <property type="entry name" value="TRANSMEMBRANE PROTEIN 260"/>
    <property type="match status" value="1"/>
</dbReference>
<evidence type="ECO:0000313" key="2">
    <source>
        <dbReference type="EMBL" id="MBB6127965.1"/>
    </source>
</evidence>
<feature type="transmembrane region" description="Helical" evidence="1">
    <location>
        <begin position="116"/>
        <end position="134"/>
    </location>
</feature>
<dbReference type="Proteomes" id="UP000548326">
    <property type="component" value="Unassembled WGS sequence"/>
</dbReference>
<dbReference type="Pfam" id="PF11028">
    <property type="entry name" value="TMEM260-like"/>
    <property type="match status" value="1"/>
</dbReference>
<protein>
    <recommendedName>
        <fullName evidence="4">DUF2723 domain-containing protein</fullName>
    </recommendedName>
</protein>
<gene>
    <name evidence="2" type="ORF">HDF22_002078</name>
</gene>
<feature type="transmembrane region" description="Helical" evidence="1">
    <location>
        <begin position="530"/>
        <end position="547"/>
    </location>
</feature>
<dbReference type="InterPro" id="IPR052724">
    <property type="entry name" value="GT117_domain-containing"/>
</dbReference>
<dbReference type="InterPro" id="IPR021280">
    <property type="entry name" value="TMEM260-like"/>
</dbReference>
<reference evidence="2 3" key="1">
    <citation type="submission" date="2020-08" db="EMBL/GenBank/DDBJ databases">
        <title>Genomic Encyclopedia of Type Strains, Phase IV (KMG-V): Genome sequencing to study the core and pangenomes of soil and plant-associated prokaryotes.</title>
        <authorList>
            <person name="Whitman W."/>
        </authorList>
    </citation>
    <scope>NUCLEOTIDE SEQUENCE [LARGE SCALE GENOMIC DNA]</scope>
    <source>
        <strain evidence="2 3">MP601</strain>
    </source>
</reference>
<feature type="transmembrane region" description="Helical" evidence="1">
    <location>
        <begin position="583"/>
        <end position="604"/>
    </location>
</feature>
<proteinExistence type="predicted"/>
<dbReference type="AlphaFoldDB" id="A0A841JHP1"/>
<evidence type="ECO:0008006" key="4">
    <source>
        <dbReference type="Google" id="ProtNLM"/>
    </source>
</evidence>
<feature type="transmembrane region" description="Helical" evidence="1">
    <location>
        <begin position="330"/>
        <end position="354"/>
    </location>
</feature>
<keyword evidence="1" id="KW-1133">Transmembrane helix</keyword>
<accession>A0A841JHP1</accession>
<feature type="transmembrane region" description="Helical" evidence="1">
    <location>
        <begin position="219"/>
        <end position="237"/>
    </location>
</feature>
<feature type="transmembrane region" description="Helical" evidence="1">
    <location>
        <begin position="7"/>
        <end position="24"/>
    </location>
</feature>
<evidence type="ECO:0000313" key="3">
    <source>
        <dbReference type="Proteomes" id="UP000548326"/>
    </source>
</evidence>
<feature type="transmembrane region" description="Helical" evidence="1">
    <location>
        <begin position="74"/>
        <end position="95"/>
    </location>
</feature>
<feature type="transmembrane region" description="Helical" evidence="1">
    <location>
        <begin position="176"/>
        <end position="207"/>
    </location>
</feature>
<name>A0A841JHP1_9SPHI</name>
<comment type="caution">
    <text evidence="2">The sequence shown here is derived from an EMBL/GenBank/DDBJ whole genome shotgun (WGS) entry which is preliminary data.</text>
</comment>
<sequence length="1050" mass="118526">MDYKKINNIFGWVAFIIASLTYILTLEPSSSFWDCGEFVACIYRLQVAHQPGAPLFTMIGKVFTLLSMGNNTKVAYWANMTSALASGATIMFLFWTITALAKKLLVKKAEEINTTNLILIIGAGLVGALAYAYSDTFWFSAVESEVYAQSSLCTAIVFWAILKWDAHADERHADKWIVFIAYVMGLSIGIHLLNLLVIPAIALVIYFRRAKNITSKGTFWAFFAGIVAVAFVLWGVIQYTVKGAAFSDLLFVNTLGMGFGSGAVMFFVLLIATIVSGIYYTIKPQKPAIIVAAVCFILVLGISAGIIGAIIGLAVLALLEYVVKIREKRFALNTFLVCLLFILFGYSSFVMIVVRAKANPNLNNSDPENAFSLNGYLNRDQYGDTPLLYGQFFDSTPTEQTEGSTIYRRGETKYEVAGKKLTTVYDRNTPFPRMFSDKAGHPDFYRAWSKLGQSEHPTFATNLGFFGTWQVNQMYTRYFLWNFVGRANDLDGQTGAIDGKGGIDGSWLSGWDFNKPLPYAVTESKSYNRLFFLPLIIGLIGLFFHFWRDQRNAGVVLVLFFFTGLAIVLYLNQDPLQPRERDYAYAGSFYAFAIWIGLGVLAIADFLSKKINAKTSAIIATLICLLAAPVLMANQEWDDHDRSTKLTPHDMAYNYLNSCAPNAILFTYGDNDTYPLWYIQEVENVRPDVRIVNLSLLGTDWYIRGMKNKMNESEPLPISMSNDKFKPGVRDVIYFNDQKVAGPTELKEVFDFMTSDDKATMVEYNNGDVANYLPTKNFKLTIDPNQVVQTGTVPAAEKDKIVPEMDWTFSGRYVTKDVLAMMDILSHNNWKRPIYFSVTVPNDNMIGLDKYLYNEGFAYRLMPLKPDTASNALENSNTPVMYHNMMTKFKWGNMKTARYLDHESMTMFYPLITRLYSNLSDNLMKEGHNDLAKNTLKKYDEVMPGIINSTEVAVRKFYMIESSYRLGDIPLANKLSNQVDDYVNNLLNYNYALLQRNEISLDNNRDVQYSIQILSGLVGFTKEFKQTELNTKFSAQLKGFETKFGISAKR</sequence>
<dbReference type="PANTHER" id="PTHR16214">
    <property type="entry name" value="TRANSMEMBRANE PROTEIN 260"/>
    <property type="match status" value="1"/>
</dbReference>
<organism evidence="2 3">
    <name type="scientific">Mucilaginibacter lappiensis</name>
    <dbReference type="NCBI Taxonomy" id="354630"/>
    <lineage>
        <taxon>Bacteria</taxon>
        <taxon>Pseudomonadati</taxon>
        <taxon>Bacteroidota</taxon>
        <taxon>Sphingobacteriia</taxon>
        <taxon>Sphingobacteriales</taxon>
        <taxon>Sphingobacteriaceae</taxon>
        <taxon>Mucilaginibacter</taxon>
    </lineage>
</organism>
<keyword evidence="1" id="KW-0472">Membrane</keyword>
<feature type="transmembrane region" description="Helical" evidence="1">
    <location>
        <begin position="249"/>
        <end position="282"/>
    </location>
</feature>
<dbReference type="RefSeq" id="WP_183587278.1">
    <property type="nucleotide sequence ID" value="NZ_JACHCA010000005.1"/>
</dbReference>